<name>A0AAI8Z5X9_9PEZI</name>
<dbReference type="Pfam" id="PF21858">
    <property type="entry name" value="DUF6914"/>
    <property type="match status" value="1"/>
</dbReference>
<proteinExistence type="predicted"/>
<keyword evidence="2" id="KW-1185">Reference proteome</keyword>
<accession>A0AAI8Z5X9</accession>
<sequence>MPSSATFTGMTNKPRIYLALYHRARHSFKEENVLRRFHWAILIRPKASKRRNVDCSVFDATTCFHFAPDGKVLNPNQEWWFRVRDHYDPLEDYRFLGAIMIGKLPEGKTIADVDVLLEEIELPQPCFDGTEDYTIWAADAVRALMERKWADKMNVPKLFRECVMLGNGVLGALSRDEPLREGDRWRNFTTRED</sequence>
<evidence type="ECO:0000313" key="1">
    <source>
        <dbReference type="EMBL" id="CAK4033050.1"/>
    </source>
</evidence>
<organism evidence="1 2">
    <name type="scientific">Lecanosticta acicola</name>
    <dbReference type="NCBI Taxonomy" id="111012"/>
    <lineage>
        <taxon>Eukaryota</taxon>
        <taxon>Fungi</taxon>
        <taxon>Dikarya</taxon>
        <taxon>Ascomycota</taxon>
        <taxon>Pezizomycotina</taxon>
        <taxon>Dothideomycetes</taxon>
        <taxon>Dothideomycetidae</taxon>
        <taxon>Mycosphaerellales</taxon>
        <taxon>Mycosphaerellaceae</taxon>
        <taxon>Lecanosticta</taxon>
    </lineage>
</organism>
<dbReference type="InterPro" id="IPR054208">
    <property type="entry name" value="DUF6914"/>
</dbReference>
<dbReference type="AlphaFoldDB" id="A0AAI8Z5X9"/>
<comment type="caution">
    <text evidence="1">The sequence shown here is derived from an EMBL/GenBank/DDBJ whole genome shotgun (WGS) entry which is preliminary data.</text>
</comment>
<dbReference type="Proteomes" id="UP001296104">
    <property type="component" value="Unassembled WGS sequence"/>
</dbReference>
<protein>
    <submittedName>
        <fullName evidence="1">Uncharacterized protein</fullName>
    </submittedName>
</protein>
<reference evidence="1" key="1">
    <citation type="submission" date="2023-11" db="EMBL/GenBank/DDBJ databases">
        <authorList>
            <person name="Alioto T."/>
            <person name="Alioto T."/>
            <person name="Gomez Garrido J."/>
        </authorList>
    </citation>
    <scope>NUCLEOTIDE SEQUENCE</scope>
</reference>
<dbReference type="EMBL" id="CAVMBE010000077">
    <property type="protein sequence ID" value="CAK4033050.1"/>
    <property type="molecule type" value="Genomic_DNA"/>
</dbReference>
<gene>
    <name evidence="1" type="ORF">LECACI_7A008208</name>
</gene>
<evidence type="ECO:0000313" key="2">
    <source>
        <dbReference type="Proteomes" id="UP001296104"/>
    </source>
</evidence>